<dbReference type="Pfam" id="PF13362">
    <property type="entry name" value="Toprim_3"/>
    <property type="match status" value="1"/>
</dbReference>
<protein>
    <submittedName>
        <fullName evidence="2">5' DNA primase TraC</fullName>
    </submittedName>
</protein>
<feature type="domain" description="Toprim" evidence="1">
    <location>
        <begin position="195"/>
        <end position="292"/>
    </location>
</feature>
<dbReference type="EMBL" id="LNXV01000029">
    <property type="protein sequence ID" value="KTC81713.1"/>
    <property type="molecule type" value="Genomic_DNA"/>
</dbReference>
<dbReference type="Proteomes" id="UP000054742">
    <property type="component" value="Unassembled WGS sequence"/>
</dbReference>
<proteinExistence type="predicted"/>
<evidence type="ECO:0000313" key="2">
    <source>
        <dbReference type="EMBL" id="KTC81713.1"/>
    </source>
</evidence>
<dbReference type="InterPro" id="IPR034154">
    <property type="entry name" value="TOPRIM_DnaG/twinkle"/>
</dbReference>
<accession>A0A0W0SEY6</accession>
<dbReference type="CDD" id="cd01029">
    <property type="entry name" value="TOPRIM_primases"/>
    <property type="match status" value="1"/>
</dbReference>
<sequence>MDFNQIINQFQAELLANGITPPYEIIADAQLHRFHIEGDKSGSKNGWYVLHLDGVPCGICGNWKKGIHLKWSAKNQDHMTASERLHQIERIKEACKMRNTMKAKEQQKTALRAACLWESYPKANPNHPYIIKKRILPFHARQQGKEIVLPVTDFDEKIWSLQYINELGEKRFLFNGAIKGNFIPIQHQPHNNQKILICEGFATGATLAKKHPTHCVIAACNAGNLKLVATSIRSFLPDVELIICADDDRLNPNNPGLTKGREAAIAAGALFSKPIWPNCAPISLKDFNDLHCWLAMQEVQHV</sequence>
<dbReference type="AlphaFoldDB" id="A0A0W0SEY6"/>
<keyword evidence="3" id="KW-1185">Reference proteome</keyword>
<evidence type="ECO:0000313" key="3">
    <source>
        <dbReference type="Proteomes" id="UP000054742"/>
    </source>
</evidence>
<gene>
    <name evidence="2" type="ORF">Lbru_2233</name>
</gene>
<organism evidence="2 3">
    <name type="scientific">Legionella brunensis</name>
    <dbReference type="NCBI Taxonomy" id="29422"/>
    <lineage>
        <taxon>Bacteria</taxon>
        <taxon>Pseudomonadati</taxon>
        <taxon>Pseudomonadota</taxon>
        <taxon>Gammaproteobacteria</taxon>
        <taxon>Legionellales</taxon>
        <taxon>Legionellaceae</taxon>
        <taxon>Legionella</taxon>
    </lineage>
</organism>
<dbReference type="RefSeq" id="WP_058442233.1">
    <property type="nucleotide sequence ID" value="NZ_CAAAHU010000002.1"/>
</dbReference>
<dbReference type="InterPro" id="IPR006171">
    <property type="entry name" value="TOPRIM_dom"/>
</dbReference>
<dbReference type="OrthoDB" id="9763644at2"/>
<dbReference type="STRING" id="29422.Lbru_2233"/>
<reference evidence="2 3" key="1">
    <citation type="submission" date="2015-11" db="EMBL/GenBank/DDBJ databases">
        <title>Genomic analysis of 38 Legionella species identifies large and diverse effector repertoires.</title>
        <authorList>
            <person name="Burstein D."/>
            <person name="Amaro F."/>
            <person name="Zusman T."/>
            <person name="Lifshitz Z."/>
            <person name="Cohen O."/>
            <person name="Gilbert J.A."/>
            <person name="Pupko T."/>
            <person name="Shuman H.A."/>
            <person name="Segal G."/>
        </authorList>
    </citation>
    <scope>NUCLEOTIDE SEQUENCE [LARGE SCALE GENOMIC DNA]</scope>
    <source>
        <strain evidence="2 3">ATCC 43878</strain>
    </source>
</reference>
<name>A0A0W0SEY6_9GAMM</name>
<evidence type="ECO:0000259" key="1">
    <source>
        <dbReference type="Pfam" id="PF13362"/>
    </source>
</evidence>
<comment type="caution">
    <text evidence="2">The sequence shown here is derived from an EMBL/GenBank/DDBJ whole genome shotgun (WGS) entry which is preliminary data.</text>
</comment>
<dbReference type="PATRIC" id="fig|29422.6.peg.2379"/>